<keyword evidence="2" id="KW-0812">Transmembrane</keyword>
<dbReference type="AlphaFoldDB" id="A0A6A6XD87"/>
<evidence type="ECO:0000256" key="3">
    <source>
        <dbReference type="SAM" id="SignalP"/>
    </source>
</evidence>
<proteinExistence type="predicted"/>
<keyword evidence="2" id="KW-0472">Membrane</keyword>
<reference evidence="4" key="1">
    <citation type="journal article" date="2020" name="Stud. Mycol.">
        <title>101 Dothideomycetes genomes: a test case for predicting lifestyles and emergence of pathogens.</title>
        <authorList>
            <person name="Haridas S."/>
            <person name="Albert R."/>
            <person name="Binder M."/>
            <person name="Bloem J."/>
            <person name="Labutti K."/>
            <person name="Salamov A."/>
            <person name="Andreopoulos B."/>
            <person name="Baker S."/>
            <person name="Barry K."/>
            <person name="Bills G."/>
            <person name="Bluhm B."/>
            <person name="Cannon C."/>
            <person name="Castanera R."/>
            <person name="Culley D."/>
            <person name="Daum C."/>
            <person name="Ezra D."/>
            <person name="Gonzalez J."/>
            <person name="Henrissat B."/>
            <person name="Kuo A."/>
            <person name="Liang C."/>
            <person name="Lipzen A."/>
            <person name="Lutzoni F."/>
            <person name="Magnuson J."/>
            <person name="Mondo S."/>
            <person name="Nolan M."/>
            <person name="Ohm R."/>
            <person name="Pangilinan J."/>
            <person name="Park H.-J."/>
            <person name="Ramirez L."/>
            <person name="Alfaro M."/>
            <person name="Sun H."/>
            <person name="Tritt A."/>
            <person name="Yoshinaga Y."/>
            <person name="Zwiers L.-H."/>
            <person name="Turgeon B."/>
            <person name="Goodwin S."/>
            <person name="Spatafora J."/>
            <person name="Crous P."/>
            <person name="Grigoriev I."/>
        </authorList>
    </citation>
    <scope>NUCLEOTIDE SEQUENCE</scope>
    <source>
        <strain evidence="4">CBS 109.77</strain>
    </source>
</reference>
<protein>
    <recommendedName>
        <fullName evidence="6">Mid2 domain-containing protein</fullName>
    </recommendedName>
</protein>
<evidence type="ECO:0000313" key="5">
    <source>
        <dbReference type="Proteomes" id="UP000799757"/>
    </source>
</evidence>
<sequence length="295" mass="30672">MLQLMTLAWCIITSFLVLGAFAHPAHNQAELRKAGDAQSDSGQARPQSFSLPLAKSTLTLSPSTSEPTVTFAPSTWALELKRQNAESYTTCIPLEAYEKCTQSCTSDPLATTCSLTASSFCHENHYVYVGDITSTQYGCGAIPTTETIYLTPTISTTTTTARVSSKSSAPPGTSTGTPAPTASSSPLLPPLNAGSVIPTDFGTGGIVGVTIGAVLIIALLAFWARSRRIRKKQRNAAATLPLGGSSSDTTVSPAEKQNVVTAGTSPANAEPAGAGTGVSTTKKEVKRTVKHSTIF</sequence>
<evidence type="ECO:0008006" key="6">
    <source>
        <dbReference type="Google" id="ProtNLM"/>
    </source>
</evidence>
<keyword evidence="2" id="KW-1133">Transmembrane helix</keyword>
<feature type="transmembrane region" description="Helical" evidence="2">
    <location>
        <begin position="201"/>
        <end position="224"/>
    </location>
</feature>
<name>A0A6A6XD87_9PLEO</name>
<feature type="signal peptide" evidence="3">
    <location>
        <begin position="1"/>
        <end position="22"/>
    </location>
</feature>
<accession>A0A6A6XD87</accession>
<keyword evidence="3" id="KW-0732">Signal</keyword>
<gene>
    <name evidence="4" type="ORF">K505DRAFT_417500</name>
</gene>
<feature type="region of interest" description="Disordered" evidence="1">
    <location>
        <begin position="160"/>
        <end position="187"/>
    </location>
</feature>
<dbReference type="EMBL" id="MU001911">
    <property type="protein sequence ID" value="KAF2793875.1"/>
    <property type="molecule type" value="Genomic_DNA"/>
</dbReference>
<feature type="region of interest" description="Disordered" evidence="1">
    <location>
        <begin position="261"/>
        <end position="295"/>
    </location>
</feature>
<evidence type="ECO:0000256" key="2">
    <source>
        <dbReference type="SAM" id="Phobius"/>
    </source>
</evidence>
<organism evidence="4 5">
    <name type="scientific">Melanomma pulvis-pyrius CBS 109.77</name>
    <dbReference type="NCBI Taxonomy" id="1314802"/>
    <lineage>
        <taxon>Eukaryota</taxon>
        <taxon>Fungi</taxon>
        <taxon>Dikarya</taxon>
        <taxon>Ascomycota</taxon>
        <taxon>Pezizomycotina</taxon>
        <taxon>Dothideomycetes</taxon>
        <taxon>Pleosporomycetidae</taxon>
        <taxon>Pleosporales</taxon>
        <taxon>Melanommataceae</taxon>
        <taxon>Melanomma</taxon>
    </lineage>
</organism>
<dbReference type="Proteomes" id="UP000799757">
    <property type="component" value="Unassembled WGS sequence"/>
</dbReference>
<keyword evidence="5" id="KW-1185">Reference proteome</keyword>
<feature type="chain" id="PRO_5025665779" description="Mid2 domain-containing protein" evidence="3">
    <location>
        <begin position="23"/>
        <end position="295"/>
    </location>
</feature>
<evidence type="ECO:0000313" key="4">
    <source>
        <dbReference type="EMBL" id="KAF2793875.1"/>
    </source>
</evidence>
<evidence type="ECO:0000256" key="1">
    <source>
        <dbReference type="SAM" id="MobiDB-lite"/>
    </source>
</evidence>